<organism evidence="5 6">
    <name type="scientific">Sungouiella intermedia</name>
    <dbReference type="NCBI Taxonomy" id="45354"/>
    <lineage>
        <taxon>Eukaryota</taxon>
        <taxon>Fungi</taxon>
        <taxon>Dikarya</taxon>
        <taxon>Ascomycota</taxon>
        <taxon>Saccharomycotina</taxon>
        <taxon>Pichiomycetes</taxon>
        <taxon>Metschnikowiaceae</taxon>
        <taxon>Sungouiella</taxon>
    </lineage>
</organism>
<feature type="domain" description="Glycosyltransferase 2-like" evidence="3">
    <location>
        <begin position="650"/>
        <end position="864"/>
    </location>
</feature>
<sequence>MGISDFFLFKGAPETEGDARENDQTHNMSFEGFVDPTGAVGPNVQFIVGENNANFEGEIPMLPAAAMMAAGNDFKDPQFIVVNYLLDICQGNGWFKLVDPLEPCVIKMNSRKGKEAKYRYLPACDYIAPFSFVDCAARFLRSDVCVRVSFPVIHAILDVFSDKKTVTLDADHNIQIIKNIPDLQWVRKYQNCAFVRTEKSLVCWHNSVQEVTSYVRTLEKKMVDYVWEKGNAVDLNATEYVPRVTFTGALHKFPKSDSGSDDTTEEKLENIVFQKVISENSSETSKKPNLTKTSSRLSVATPTNKVSMDLSESNYTNKVSMDLSEGSINRREPLDLSELHEPTEEKEKIDASSNSSQNNENENHSTKSTQLTTKERISITEESIQDVSSNNEVELELQVSERPVMYTHATMSALSVALVLTWSGLQIAEVAKTIKAEKDYYILFSLLMVAPYFLFTSFFGSAVISVVFYILGPISQMERNSYSYSVNKVPRIKAVNGNLPHVTIQCPVYKEKLESVIKPTVKSLQAAIRTYELQGGSANVFINDDGLQLIDREEALERIEFYEECGLGYIARPAHGDNGFVRKGRFKKASNMNYCLNISKMVDVQFHERLAEIEHPTPKEESGLYLEVLEDVVKEEGKCWAGGDILLGELILIIDSDTRVPEDCFIDSVSEMYASPEVAIIQHASGVMMVVGNYWEKMIAWFTDLIYFSISCVSGNGLTMAAFVGHNAFLRWSAIQELAYVDEEDGRTKYWSESHVSEDFEMTLKLASLGYTIRIATYHDRGFMEGVSLTVYDEITRWSKYAFGCAEIMFTPFKKWWTGKIFSNLFILFLNSGIPLSCKFSILSYMGTYFAIASSLIMLIANYFIVGYYNWGYSRVYIDAMKVFVSVLVVFGCASQVAYIIGRYRIYKHSIWQMILEFRYSVLFCVFMGGLSWHMIVSIGSYFMSIDMQWGATAKDIDDSNFFKELPKATKNYRFMYIVCILIIGGMILGAYGVPYAYQIRLLVCALPLGWSVASHMLAPLVLNPQLMTFAW</sequence>
<evidence type="ECO:0000313" key="5">
    <source>
        <dbReference type="EMBL" id="SGZ56459.1"/>
    </source>
</evidence>
<evidence type="ECO:0000313" key="6">
    <source>
        <dbReference type="Proteomes" id="UP000182259"/>
    </source>
</evidence>
<dbReference type="PANTHER" id="PTHR35408:SF2">
    <property type="entry name" value="GLYCOSYLTRANSFERASE 2-LIKE DOMAIN-CONTAINING PROTEIN"/>
    <property type="match status" value="1"/>
</dbReference>
<evidence type="ECO:0000259" key="3">
    <source>
        <dbReference type="Pfam" id="PF13632"/>
    </source>
</evidence>
<dbReference type="Pfam" id="PF25550">
    <property type="entry name" value="DUF7928"/>
    <property type="match status" value="1"/>
</dbReference>
<evidence type="ECO:0000259" key="4">
    <source>
        <dbReference type="Pfam" id="PF25550"/>
    </source>
</evidence>
<feature type="region of interest" description="Disordered" evidence="1">
    <location>
        <begin position="279"/>
        <end position="374"/>
    </location>
</feature>
<feature type="transmembrane region" description="Helical" evidence="2">
    <location>
        <begin position="440"/>
        <end position="471"/>
    </location>
</feature>
<feature type="transmembrane region" description="Helical" evidence="2">
    <location>
        <begin position="975"/>
        <end position="995"/>
    </location>
</feature>
<protein>
    <submittedName>
        <fullName evidence="5">CIC11C00000002769</fullName>
    </submittedName>
</protein>
<gene>
    <name evidence="5" type="ORF">SAMEA4029009_CIC11G00000002769</name>
</gene>
<feature type="compositionally biased region" description="Polar residues" evidence="1">
    <location>
        <begin position="279"/>
        <end position="319"/>
    </location>
</feature>
<dbReference type="AlphaFoldDB" id="A0A1L0BYY4"/>
<dbReference type="InterPro" id="IPR057688">
    <property type="entry name" value="DUF7928"/>
</dbReference>
<dbReference type="Gene3D" id="3.90.550.10">
    <property type="entry name" value="Spore Coat Polysaccharide Biosynthesis Protein SpsA, Chain A"/>
    <property type="match status" value="1"/>
</dbReference>
<feature type="compositionally biased region" description="Basic and acidic residues" evidence="1">
    <location>
        <begin position="328"/>
        <end position="350"/>
    </location>
</feature>
<dbReference type="InterPro" id="IPR029044">
    <property type="entry name" value="Nucleotide-diphossugar_trans"/>
</dbReference>
<evidence type="ECO:0000256" key="1">
    <source>
        <dbReference type="SAM" id="MobiDB-lite"/>
    </source>
</evidence>
<accession>A0A1L0BYY4</accession>
<feature type="transmembrane region" description="Helical" evidence="2">
    <location>
        <begin position="1002"/>
        <end position="1023"/>
    </location>
</feature>
<feature type="transmembrane region" description="Helical" evidence="2">
    <location>
        <begin position="883"/>
        <end position="901"/>
    </location>
</feature>
<proteinExistence type="predicted"/>
<name>A0A1L0BYY4_9ASCO</name>
<evidence type="ECO:0000256" key="2">
    <source>
        <dbReference type="SAM" id="Phobius"/>
    </source>
</evidence>
<feature type="transmembrane region" description="Helical" evidence="2">
    <location>
        <begin position="922"/>
        <end position="944"/>
    </location>
</feature>
<reference evidence="5 6" key="1">
    <citation type="submission" date="2016-10" db="EMBL/GenBank/DDBJ databases">
        <authorList>
            <person name="de Groot N.N."/>
        </authorList>
    </citation>
    <scope>NUCLEOTIDE SEQUENCE [LARGE SCALE GENOMIC DNA]</scope>
    <source>
        <strain evidence="5 6">PYCC 4715</strain>
    </source>
</reference>
<dbReference type="EMBL" id="LT635767">
    <property type="protein sequence ID" value="SGZ56459.1"/>
    <property type="molecule type" value="Genomic_DNA"/>
</dbReference>
<dbReference type="InterPro" id="IPR001173">
    <property type="entry name" value="Glyco_trans_2-like"/>
</dbReference>
<dbReference type="SUPFAM" id="SSF53448">
    <property type="entry name" value="Nucleotide-diphospho-sugar transferases"/>
    <property type="match status" value="1"/>
</dbReference>
<feature type="domain" description="DUF7928" evidence="4">
    <location>
        <begin position="80"/>
        <end position="233"/>
    </location>
</feature>
<dbReference type="PANTHER" id="PTHR35408">
    <property type="entry name" value="CHROMOSOME 15, WHOLE GENOME SHOTGUN SEQUENCE"/>
    <property type="match status" value="1"/>
</dbReference>
<feature type="transmembrane region" description="Helical" evidence="2">
    <location>
        <begin position="816"/>
        <end position="836"/>
    </location>
</feature>
<keyword evidence="2" id="KW-0812">Transmembrane</keyword>
<dbReference type="Proteomes" id="UP000182259">
    <property type="component" value="Chromosome IV"/>
</dbReference>
<dbReference type="Pfam" id="PF13632">
    <property type="entry name" value="Glyco_trans_2_3"/>
    <property type="match status" value="1"/>
</dbReference>
<feature type="transmembrane region" description="Helical" evidence="2">
    <location>
        <begin position="848"/>
        <end position="871"/>
    </location>
</feature>
<keyword evidence="2" id="KW-1133">Transmembrane helix</keyword>
<keyword evidence="2" id="KW-0472">Membrane</keyword>